<keyword evidence="1" id="KW-0812">Transmembrane</keyword>
<proteinExistence type="predicted"/>
<dbReference type="EMBL" id="GG666612">
    <property type="protein sequence ID" value="EEN49396.1"/>
    <property type="molecule type" value="Genomic_DNA"/>
</dbReference>
<protein>
    <submittedName>
        <fullName evidence="2">Uncharacterized protein</fullName>
    </submittedName>
</protein>
<dbReference type="AlphaFoldDB" id="C3ZF90"/>
<gene>
    <name evidence="2" type="ORF">BRAFLDRAFT_70845</name>
</gene>
<evidence type="ECO:0000256" key="1">
    <source>
        <dbReference type="SAM" id="Phobius"/>
    </source>
</evidence>
<name>C3ZF90_BRAFL</name>
<dbReference type="InParanoid" id="C3ZF90"/>
<sequence length="372" mass="42099">MTASLQCPIPKVIMNTKDYGRTFRCEMYWEEGPPVVQWTLPNNTNLVISSVSFEEVRNVYFGDFNITTSFYMNPEGFTCCYSTSLNHSKVENTTDNFVGKTVSSLTVSPILLQQWRGELVSCTSLFTSGEVNTTACLNVTSFNIDPGLITTEPYTTEIQTRTGKSNNQIIYLLNSDMNDNISTFHLDLVITTLLTSSVVALSFFLILVLKKGTYKIWKVDNVQDQNQNVDPDRLSQHAYETVEDQYEVIRDSQIEEDDVITPYGQATMAGAYGMDTPMTAAVSRPHITKHRRVDSPYPKRKIVRTQSVAESSYNLQASRRVDVTFLKTHGAQKGTCQAYNRAEIREAEISNGRGSLIVRDDDFREIERTTWL</sequence>
<keyword evidence="1" id="KW-1133">Transmembrane helix</keyword>
<organism>
    <name type="scientific">Branchiostoma floridae</name>
    <name type="common">Florida lancelet</name>
    <name type="synonym">Amphioxus</name>
    <dbReference type="NCBI Taxonomy" id="7739"/>
    <lineage>
        <taxon>Eukaryota</taxon>
        <taxon>Metazoa</taxon>
        <taxon>Chordata</taxon>
        <taxon>Cephalochordata</taxon>
        <taxon>Leptocardii</taxon>
        <taxon>Amphioxiformes</taxon>
        <taxon>Branchiostomatidae</taxon>
        <taxon>Branchiostoma</taxon>
    </lineage>
</organism>
<evidence type="ECO:0000313" key="2">
    <source>
        <dbReference type="EMBL" id="EEN49396.1"/>
    </source>
</evidence>
<feature type="transmembrane region" description="Helical" evidence="1">
    <location>
        <begin position="188"/>
        <end position="209"/>
    </location>
</feature>
<keyword evidence="1" id="KW-0472">Membrane</keyword>
<reference evidence="2" key="1">
    <citation type="journal article" date="2008" name="Nature">
        <title>The amphioxus genome and the evolution of the chordate karyotype.</title>
        <authorList>
            <consortium name="US DOE Joint Genome Institute (JGI-PGF)"/>
            <person name="Putnam N.H."/>
            <person name="Butts T."/>
            <person name="Ferrier D.E.K."/>
            <person name="Furlong R.F."/>
            <person name="Hellsten U."/>
            <person name="Kawashima T."/>
            <person name="Robinson-Rechavi M."/>
            <person name="Shoguchi E."/>
            <person name="Terry A."/>
            <person name="Yu J.-K."/>
            <person name="Benito-Gutierrez E.L."/>
            <person name="Dubchak I."/>
            <person name="Garcia-Fernandez J."/>
            <person name="Gibson-Brown J.J."/>
            <person name="Grigoriev I.V."/>
            <person name="Horton A.C."/>
            <person name="de Jong P.J."/>
            <person name="Jurka J."/>
            <person name="Kapitonov V.V."/>
            <person name="Kohara Y."/>
            <person name="Kuroki Y."/>
            <person name="Lindquist E."/>
            <person name="Lucas S."/>
            <person name="Osoegawa K."/>
            <person name="Pennacchio L.A."/>
            <person name="Salamov A.A."/>
            <person name="Satou Y."/>
            <person name="Sauka-Spengler T."/>
            <person name="Schmutz J."/>
            <person name="Shin-I T."/>
            <person name="Toyoda A."/>
            <person name="Bronner-Fraser M."/>
            <person name="Fujiyama A."/>
            <person name="Holland L.Z."/>
            <person name="Holland P.W.H."/>
            <person name="Satoh N."/>
            <person name="Rokhsar D.S."/>
        </authorList>
    </citation>
    <scope>NUCLEOTIDE SEQUENCE [LARGE SCALE GENOMIC DNA]</scope>
    <source>
        <strain evidence="2">S238N-H82</strain>
        <tissue evidence="2">Testes</tissue>
    </source>
</reference>
<accession>C3ZF90</accession>